<evidence type="ECO:0000256" key="1">
    <source>
        <dbReference type="SAM" id="Phobius"/>
    </source>
</evidence>
<evidence type="ECO:0000313" key="2">
    <source>
        <dbReference type="EMBL" id="QHS79701.1"/>
    </source>
</evidence>
<organism evidence="2">
    <name type="scientific">viral metagenome</name>
    <dbReference type="NCBI Taxonomy" id="1070528"/>
    <lineage>
        <taxon>unclassified sequences</taxon>
        <taxon>metagenomes</taxon>
        <taxon>organismal metagenomes</taxon>
    </lineage>
</organism>
<reference evidence="2" key="1">
    <citation type="journal article" date="2020" name="Nature">
        <title>Giant virus diversity and host interactions through global metagenomics.</title>
        <authorList>
            <person name="Schulz F."/>
            <person name="Roux S."/>
            <person name="Paez-Espino D."/>
            <person name="Jungbluth S."/>
            <person name="Walsh D.A."/>
            <person name="Denef V.J."/>
            <person name="McMahon K.D."/>
            <person name="Konstantinidis K.T."/>
            <person name="Eloe-Fadrosh E.A."/>
            <person name="Kyrpides N.C."/>
            <person name="Woyke T."/>
        </authorList>
    </citation>
    <scope>NUCLEOTIDE SEQUENCE</scope>
    <source>
        <strain evidence="2">GVMAG-S-1035303-20</strain>
    </source>
</reference>
<feature type="transmembrane region" description="Helical" evidence="1">
    <location>
        <begin position="255"/>
        <end position="274"/>
    </location>
</feature>
<sequence length="275" mass="28675">MWANVQSSILQVNDNPVGAVNAGMDSVLGPSFDYLQTIQSPAQKGVSDNGSFDQVSTNIGAVSGYVRNLIEGPKVGSQFFRDTGGYCKAPGGSVVKRSTYVNNYLGGDDAAGILGPSFQRAVQGSGLDGIVPGIGGDLASMNPLKIMNGLVADGVPPCKAFTCPVVDTNGGINTSDTQFLTPQLELNMGLPAPGSGCRVADDQAKFEKQAAKVVADEAAAQAKLRESTTKTEKFADYYPDNYGRIIGVTTQEPDALSYALWGVAVACVIAYFVAK</sequence>
<dbReference type="AlphaFoldDB" id="A0A6C0AK28"/>
<keyword evidence="1" id="KW-1133">Transmembrane helix</keyword>
<proteinExistence type="predicted"/>
<dbReference type="EMBL" id="MN740650">
    <property type="protein sequence ID" value="QHS79701.1"/>
    <property type="molecule type" value="Genomic_DNA"/>
</dbReference>
<keyword evidence="1" id="KW-0812">Transmembrane</keyword>
<name>A0A6C0AK28_9ZZZZ</name>
<keyword evidence="1" id="KW-0472">Membrane</keyword>
<accession>A0A6C0AK28</accession>
<protein>
    <submittedName>
        <fullName evidence="2">Uncharacterized protein</fullName>
    </submittedName>
</protein>